<reference evidence="14" key="2">
    <citation type="submission" date="2020-06" db="EMBL/GenBank/DDBJ databases">
        <title>Helianthus annuus Genome sequencing and assembly Release 2.</title>
        <authorList>
            <person name="Gouzy J."/>
            <person name="Langlade N."/>
            <person name="Munos S."/>
        </authorList>
    </citation>
    <scope>NUCLEOTIDE SEQUENCE</scope>
    <source>
        <tissue evidence="14">Leaves</tissue>
    </source>
</reference>
<protein>
    <recommendedName>
        <fullName evidence="16">Transmembrane protein</fullName>
    </recommendedName>
</protein>
<keyword evidence="8 13" id="KW-0812">Transmembrane</keyword>
<organism evidence="14 15">
    <name type="scientific">Helianthus annuus</name>
    <name type="common">Common sunflower</name>
    <dbReference type="NCBI Taxonomy" id="4232"/>
    <lineage>
        <taxon>Eukaryota</taxon>
        <taxon>Viridiplantae</taxon>
        <taxon>Streptophyta</taxon>
        <taxon>Embryophyta</taxon>
        <taxon>Tracheophyta</taxon>
        <taxon>Spermatophyta</taxon>
        <taxon>Magnoliopsida</taxon>
        <taxon>eudicotyledons</taxon>
        <taxon>Gunneridae</taxon>
        <taxon>Pentapetalae</taxon>
        <taxon>asterids</taxon>
        <taxon>campanulids</taxon>
        <taxon>Asterales</taxon>
        <taxon>Asteraceae</taxon>
        <taxon>Asteroideae</taxon>
        <taxon>Heliantheae alliance</taxon>
        <taxon>Heliantheae</taxon>
        <taxon>Helianthus</taxon>
    </lineage>
</organism>
<dbReference type="PANTHER" id="PTHR36023:SF3">
    <property type="entry name" value="ARGOS-LIKE PROTEIN"/>
    <property type="match status" value="1"/>
</dbReference>
<dbReference type="EMBL" id="MNCJ02000326">
    <property type="protein sequence ID" value="KAF5783182.1"/>
    <property type="molecule type" value="Genomic_DNA"/>
</dbReference>
<keyword evidence="11 13" id="KW-0472">Membrane</keyword>
<keyword evidence="12" id="KW-0539">Nucleus</keyword>
<dbReference type="GO" id="GO:0005783">
    <property type="term" value="C:endoplasmic reticulum"/>
    <property type="evidence" value="ECO:0007669"/>
    <property type="project" value="UniProtKB-SubCell"/>
</dbReference>
<dbReference type="PANTHER" id="PTHR36023">
    <property type="entry name" value="ARGOS-LIKE PROTEIN"/>
    <property type="match status" value="1"/>
</dbReference>
<evidence type="ECO:0000256" key="1">
    <source>
        <dbReference type="ARBA" id="ARBA00004123"/>
    </source>
</evidence>
<keyword evidence="10 13" id="KW-1133">Transmembrane helix</keyword>
<comment type="subcellular location">
    <subcellularLocation>
        <location evidence="4">Cytoplasm</location>
    </subcellularLocation>
    <subcellularLocation>
        <location evidence="3">Endoplasmic reticulum</location>
    </subcellularLocation>
    <subcellularLocation>
        <location evidence="2">Membrane</location>
        <topology evidence="2">Multi-pass membrane protein</topology>
    </subcellularLocation>
    <subcellularLocation>
        <location evidence="1">Nucleus</location>
    </subcellularLocation>
</comment>
<dbReference type="GO" id="GO:0046622">
    <property type="term" value="P:positive regulation of organ growth"/>
    <property type="evidence" value="ECO:0007669"/>
    <property type="project" value="InterPro"/>
</dbReference>
<evidence type="ECO:0008006" key="16">
    <source>
        <dbReference type="Google" id="ProtNLM"/>
    </source>
</evidence>
<evidence type="ECO:0000313" key="15">
    <source>
        <dbReference type="Proteomes" id="UP000215914"/>
    </source>
</evidence>
<keyword evidence="15" id="KW-1185">Reference proteome</keyword>
<accession>A0A9K3HRL6</accession>
<feature type="transmembrane region" description="Helical" evidence="13">
    <location>
        <begin position="33"/>
        <end position="53"/>
    </location>
</feature>
<keyword evidence="7" id="KW-0963">Cytoplasm</keyword>
<proteinExistence type="inferred from homology"/>
<dbReference type="GO" id="GO:0005634">
    <property type="term" value="C:nucleus"/>
    <property type="evidence" value="ECO:0007669"/>
    <property type="project" value="UniProtKB-SubCell"/>
</dbReference>
<dbReference type="GO" id="GO:0009725">
    <property type="term" value="P:response to hormone"/>
    <property type="evidence" value="ECO:0007669"/>
    <property type="project" value="UniProtKB-ARBA"/>
</dbReference>
<comment type="caution">
    <text evidence="14">The sequence shown here is derived from an EMBL/GenBank/DDBJ whole genome shotgun (WGS) entry which is preliminary data.</text>
</comment>
<reference evidence="14" key="1">
    <citation type="journal article" date="2017" name="Nature">
        <title>The sunflower genome provides insights into oil metabolism, flowering and Asterid evolution.</title>
        <authorList>
            <person name="Badouin H."/>
            <person name="Gouzy J."/>
            <person name="Grassa C.J."/>
            <person name="Murat F."/>
            <person name="Staton S.E."/>
            <person name="Cottret L."/>
            <person name="Lelandais-Briere C."/>
            <person name="Owens G.L."/>
            <person name="Carrere S."/>
            <person name="Mayjonade B."/>
            <person name="Legrand L."/>
            <person name="Gill N."/>
            <person name="Kane N.C."/>
            <person name="Bowers J.E."/>
            <person name="Hubner S."/>
            <person name="Bellec A."/>
            <person name="Berard A."/>
            <person name="Berges H."/>
            <person name="Blanchet N."/>
            <person name="Boniface M.C."/>
            <person name="Brunel D."/>
            <person name="Catrice O."/>
            <person name="Chaidir N."/>
            <person name="Claudel C."/>
            <person name="Donnadieu C."/>
            <person name="Faraut T."/>
            <person name="Fievet G."/>
            <person name="Helmstetter N."/>
            <person name="King M."/>
            <person name="Knapp S.J."/>
            <person name="Lai Z."/>
            <person name="Le Paslier M.C."/>
            <person name="Lippi Y."/>
            <person name="Lorenzon L."/>
            <person name="Mandel J.R."/>
            <person name="Marage G."/>
            <person name="Marchand G."/>
            <person name="Marquand E."/>
            <person name="Bret-Mestries E."/>
            <person name="Morien E."/>
            <person name="Nambeesan S."/>
            <person name="Nguyen T."/>
            <person name="Pegot-Espagnet P."/>
            <person name="Pouilly N."/>
            <person name="Raftis F."/>
            <person name="Sallet E."/>
            <person name="Schiex T."/>
            <person name="Thomas J."/>
            <person name="Vandecasteele C."/>
            <person name="Vares D."/>
            <person name="Vear F."/>
            <person name="Vautrin S."/>
            <person name="Crespi M."/>
            <person name="Mangin B."/>
            <person name="Burke J.M."/>
            <person name="Salse J."/>
            <person name="Munos S."/>
            <person name="Vincourt P."/>
            <person name="Rieseberg L.H."/>
            <person name="Langlade N.B."/>
        </authorList>
    </citation>
    <scope>NUCLEOTIDE SEQUENCE</scope>
    <source>
        <tissue evidence="14">Leaves</tissue>
    </source>
</reference>
<evidence type="ECO:0000256" key="2">
    <source>
        <dbReference type="ARBA" id="ARBA00004141"/>
    </source>
</evidence>
<dbReference type="Proteomes" id="UP000215914">
    <property type="component" value="Unassembled WGS sequence"/>
</dbReference>
<evidence type="ECO:0000256" key="6">
    <source>
        <dbReference type="ARBA" id="ARBA00022473"/>
    </source>
</evidence>
<evidence type="ECO:0000313" key="14">
    <source>
        <dbReference type="EMBL" id="KAF5783182.1"/>
    </source>
</evidence>
<feature type="transmembrane region" description="Helical" evidence="13">
    <location>
        <begin position="59"/>
        <end position="77"/>
    </location>
</feature>
<name>A0A9K3HRL6_HELAN</name>
<evidence type="ECO:0000256" key="7">
    <source>
        <dbReference type="ARBA" id="ARBA00022490"/>
    </source>
</evidence>
<keyword evidence="9" id="KW-0256">Endoplasmic reticulum</keyword>
<comment type="similarity">
    <text evidence="5">Belongs to the plant organ size related (OSR) protein family.</text>
</comment>
<evidence type="ECO:0000256" key="12">
    <source>
        <dbReference type="ARBA" id="ARBA00023242"/>
    </source>
</evidence>
<evidence type="ECO:0000256" key="11">
    <source>
        <dbReference type="ARBA" id="ARBA00023136"/>
    </source>
</evidence>
<keyword evidence="6" id="KW-0217">Developmental protein</keyword>
<sequence>MEVRRMNMKIRSSYGGDTVVVSKSKSNFSVETVLVLVGLAASLLILPVILPPLPPPPMMLLLVPIVILGGLMVFAFLPSCSLISGCQKGVI</sequence>
<gene>
    <name evidence="14" type="ORF">HanXRQr2_Chr11g0504981</name>
</gene>
<dbReference type="GO" id="GO:0016020">
    <property type="term" value="C:membrane"/>
    <property type="evidence" value="ECO:0007669"/>
    <property type="project" value="UniProtKB-SubCell"/>
</dbReference>
<dbReference type="Gramene" id="mRNA:HanXRQr2_Chr11g0504981">
    <property type="protein sequence ID" value="CDS:HanXRQr2_Chr11g0504981.1"/>
    <property type="gene ID" value="HanXRQr2_Chr11g0504981"/>
</dbReference>
<dbReference type="InterPro" id="IPR037468">
    <property type="entry name" value="ARGOS/ARL/OSR1"/>
</dbReference>
<evidence type="ECO:0000256" key="3">
    <source>
        <dbReference type="ARBA" id="ARBA00004240"/>
    </source>
</evidence>
<evidence type="ECO:0000256" key="5">
    <source>
        <dbReference type="ARBA" id="ARBA00006891"/>
    </source>
</evidence>
<evidence type="ECO:0000256" key="4">
    <source>
        <dbReference type="ARBA" id="ARBA00004496"/>
    </source>
</evidence>
<evidence type="ECO:0000256" key="9">
    <source>
        <dbReference type="ARBA" id="ARBA00022824"/>
    </source>
</evidence>
<evidence type="ECO:0000256" key="13">
    <source>
        <dbReference type="SAM" id="Phobius"/>
    </source>
</evidence>
<dbReference type="AlphaFoldDB" id="A0A9K3HRL6"/>
<evidence type="ECO:0000256" key="8">
    <source>
        <dbReference type="ARBA" id="ARBA00022692"/>
    </source>
</evidence>
<evidence type="ECO:0000256" key="10">
    <source>
        <dbReference type="ARBA" id="ARBA00022989"/>
    </source>
</evidence>